<reference evidence="4 5" key="1">
    <citation type="submission" date="2016-10" db="EMBL/GenBank/DDBJ databases">
        <authorList>
            <person name="Varghese N."/>
            <person name="Submissions S."/>
        </authorList>
    </citation>
    <scope>NUCLEOTIDE SEQUENCE [LARGE SCALE GENOMIC DNA]</scope>
    <source>
        <strain evidence="5">ATCC 20501</strain>
        <strain evidence="3 4">CGMCC 4.3529</strain>
    </source>
</reference>
<dbReference type="GO" id="GO:0016301">
    <property type="term" value="F:kinase activity"/>
    <property type="evidence" value="ECO:0007669"/>
    <property type="project" value="UniProtKB-KW"/>
</dbReference>
<keyword evidence="2" id="KW-0418">Kinase</keyword>
<dbReference type="SMR" id="A0A1H6DSM0"/>
<dbReference type="RefSeq" id="WP_093354859.1">
    <property type="nucleotide sequence ID" value="NZ_FNVB01000007.1"/>
</dbReference>
<evidence type="ECO:0000313" key="4">
    <source>
        <dbReference type="Proteomes" id="UP000199690"/>
    </source>
</evidence>
<dbReference type="InterPro" id="IPR051678">
    <property type="entry name" value="AGP_Transferase"/>
</dbReference>
<dbReference type="Pfam" id="PF01636">
    <property type="entry name" value="APH"/>
    <property type="match status" value="1"/>
</dbReference>
<dbReference type="InterPro" id="IPR002575">
    <property type="entry name" value="Aminoglycoside_PTrfase"/>
</dbReference>
<gene>
    <name evidence="2" type="ORF">SAMN02982929_04895</name>
    <name evidence="3" type="ORF">SAMN05216506_108133</name>
</gene>
<dbReference type="InterPro" id="IPR011009">
    <property type="entry name" value="Kinase-like_dom_sf"/>
</dbReference>
<sequence>MDGTGSTGRVAAEVLGEHGVDLGDARRGTGWTNHTWLADELVIRVAPEPGSGDLLRELKLVELLPAEVGYPAIVDAGVRDGHEWVLSRRVVGENLDEIWPTLDDAARSRAIEQMWERARHVHRVDVDAAAPHARSRSPFFPDDPAEVDASFERIVSAGMLTERQTSSLQQTLDRFWAALPTAPRALNHGDLCAPNTLWHGDSVAALLDFEFAVIAPTAIDLNEMVKIAFGPGDAAEREPLQGAVREIAGSELAAAGGPDVLLGYSVMLETWMLDQDLAAAEPDLDDRANSTAMLSAIARGDGGYFAPILS</sequence>
<dbReference type="EMBL" id="FNVB01000007">
    <property type="protein sequence ID" value="SEG88054.1"/>
    <property type="molecule type" value="Genomic_DNA"/>
</dbReference>
<evidence type="ECO:0000313" key="3">
    <source>
        <dbReference type="EMBL" id="SFE03387.1"/>
    </source>
</evidence>
<reference evidence="2" key="2">
    <citation type="submission" date="2016-10" db="EMBL/GenBank/DDBJ databases">
        <authorList>
            <person name="de Groot N.N."/>
        </authorList>
    </citation>
    <scope>NUCLEOTIDE SEQUENCE [LARGE SCALE GENOMIC DNA]</scope>
    <source>
        <strain evidence="2">ATCC 20501</strain>
    </source>
</reference>
<dbReference type="PANTHER" id="PTHR21310">
    <property type="entry name" value="AMINOGLYCOSIDE PHOSPHOTRANSFERASE-RELATED-RELATED"/>
    <property type="match status" value="1"/>
</dbReference>
<dbReference type="SUPFAM" id="SSF56112">
    <property type="entry name" value="Protein kinase-like (PK-like)"/>
    <property type="match status" value="1"/>
</dbReference>
<accession>A0A1H6DSM0</accession>
<dbReference type="Proteomes" id="UP000199690">
    <property type="component" value="Unassembled WGS sequence"/>
</dbReference>
<organism evidence="2 5">
    <name type="scientific">Saccharopolyspora kobensis</name>
    <dbReference type="NCBI Taxonomy" id="146035"/>
    <lineage>
        <taxon>Bacteria</taxon>
        <taxon>Bacillati</taxon>
        <taxon>Actinomycetota</taxon>
        <taxon>Actinomycetes</taxon>
        <taxon>Pseudonocardiales</taxon>
        <taxon>Pseudonocardiaceae</taxon>
        <taxon>Saccharopolyspora</taxon>
    </lineage>
</organism>
<protein>
    <submittedName>
        <fullName evidence="2">Scyllo-inosamine 4-kinase</fullName>
    </submittedName>
</protein>
<accession>A0A1I1X7Q9</accession>
<proteinExistence type="predicted"/>
<dbReference type="EMBL" id="FOME01000008">
    <property type="protein sequence ID" value="SFE03387.1"/>
    <property type="molecule type" value="Genomic_DNA"/>
</dbReference>
<feature type="domain" description="Aminoglycoside phosphotransferase" evidence="1">
    <location>
        <begin position="28"/>
        <end position="242"/>
    </location>
</feature>
<dbReference type="Proteomes" id="UP000236729">
    <property type="component" value="Unassembled WGS sequence"/>
</dbReference>
<keyword evidence="4" id="KW-1185">Reference proteome</keyword>
<evidence type="ECO:0000313" key="2">
    <source>
        <dbReference type="EMBL" id="SEG88054.1"/>
    </source>
</evidence>
<dbReference type="Gene3D" id="3.90.1200.10">
    <property type="match status" value="1"/>
</dbReference>
<keyword evidence="2" id="KW-0808">Transferase</keyword>
<dbReference type="PANTHER" id="PTHR21310:SF15">
    <property type="entry name" value="AMINOGLYCOSIDE PHOSPHOTRANSFERASE DOMAIN-CONTAINING PROTEIN"/>
    <property type="match status" value="1"/>
</dbReference>
<dbReference type="AlphaFoldDB" id="A0A1H6DSM0"/>
<name>A0A1H6DSM0_9PSEU</name>
<evidence type="ECO:0000313" key="5">
    <source>
        <dbReference type="Proteomes" id="UP000236729"/>
    </source>
</evidence>
<evidence type="ECO:0000259" key="1">
    <source>
        <dbReference type="Pfam" id="PF01636"/>
    </source>
</evidence>